<keyword evidence="4 7" id="KW-0812">Transmembrane</keyword>
<proteinExistence type="inferred from homology"/>
<evidence type="ECO:0000259" key="8">
    <source>
        <dbReference type="Pfam" id="PF04239"/>
    </source>
</evidence>
<comment type="caution">
    <text evidence="9">The sequence shown here is derived from an EMBL/GenBank/DDBJ whole genome shotgun (WGS) entry which is preliminary data.</text>
</comment>
<dbReference type="PANTHER" id="PTHR34582:SF5">
    <property type="entry name" value="UPF0702 TRANSMEMBRANE PROTEIN YETF"/>
    <property type="match status" value="1"/>
</dbReference>
<evidence type="ECO:0000256" key="3">
    <source>
        <dbReference type="ARBA" id="ARBA00022475"/>
    </source>
</evidence>
<comment type="similarity">
    <text evidence="2">Belongs to the UPF0702 family.</text>
</comment>
<accession>A0A2P8HYR3</accession>
<keyword evidence="3" id="KW-1003">Cell membrane</keyword>
<comment type="subcellular location">
    <subcellularLocation>
        <location evidence="1">Cell membrane</location>
        <topology evidence="1">Multi-pass membrane protein</topology>
    </subcellularLocation>
</comment>
<keyword evidence="5 7" id="KW-1133">Transmembrane helix</keyword>
<keyword evidence="6 7" id="KW-0472">Membrane</keyword>
<dbReference type="OrthoDB" id="9778331at2"/>
<keyword evidence="10" id="KW-1185">Reference proteome</keyword>
<evidence type="ECO:0000256" key="5">
    <source>
        <dbReference type="ARBA" id="ARBA00022989"/>
    </source>
</evidence>
<dbReference type="GO" id="GO:0005886">
    <property type="term" value="C:plasma membrane"/>
    <property type="evidence" value="ECO:0007669"/>
    <property type="project" value="UniProtKB-SubCell"/>
</dbReference>
<dbReference type="AlphaFoldDB" id="A0A2P8HYR3"/>
<dbReference type="PANTHER" id="PTHR34582">
    <property type="entry name" value="UPF0702 TRANSMEMBRANE PROTEIN YCAP"/>
    <property type="match status" value="1"/>
</dbReference>
<feature type="transmembrane region" description="Helical" evidence="7">
    <location>
        <begin position="12"/>
        <end position="32"/>
    </location>
</feature>
<dbReference type="EMBL" id="PYAV01000001">
    <property type="protein sequence ID" value="PSL51325.1"/>
    <property type="molecule type" value="Genomic_DNA"/>
</dbReference>
<dbReference type="InterPro" id="IPR023090">
    <property type="entry name" value="UPF0702_alpha/beta_dom_sf"/>
</dbReference>
<evidence type="ECO:0000256" key="6">
    <source>
        <dbReference type="ARBA" id="ARBA00023136"/>
    </source>
</evidence>
<evidence type="ECO:0000313" key="10">
    <source>
        <dbReference type="Proteomes" id="UP000242310"/>
    </source>
</evidence>
<gene>
    <name evidence="9" type="ORF">B0H94_101239</name>
</gene>
<reference evidence="9 10" key="1">
    <citation type="submission" date="2018-03" db="EMBL/GenBank/DDBJ databases">
        <title>Genomic Encyclopedia of Type Strains, Phase III (KMG-III): the genomes of soil and plant-associated and newly described type strains.</title>
        <authorList>
            <person name="Whitman W."/>
        </authorList>
    </citation>
    <scope>NUCLEOTIDE SEQUENCE [LARGE SCALE GENOMIC DNA]</scope>
    <source>
        <strain evidence="9 10">CGMCC 1.07653</strain>
    </source>
</reference>
<evidence type="ECO:0000256" key="2">
    <source>
        <dbReference type="ARBA" id="ARBA00006448"/>
    </source>
</evidence>
<evidence type="ECO:0000256" key="4">
    <source>
        <dbReference type="ARBA" id="ARBA00022692"/>
    </source>
</evidence>
<sequence>MDFWTGAEDLAIWGFVVRAAIIYVYIFLMVKVLGQRSIGTLDPLDFIFGVIIGDVVGEPLSSGDLPLAGPMAAALLIAALHWGLTVSSLHLPKFRRVVEEEPLIVLKHGKIIHTELKKAKMTTDQLLSDLRLQSASDLNEVDYAVLEPNGQLSVIKKTKFEPLTPMDTHLNPAAKGYPSVMIADGHIIQKNIESWGSIDQFFQKLSEKGYESASRIFLCTVNEAGEWYISEKE</sequence>
<evidence type="ECO:0000256" key="1">
    <source>
        <dbReference type="ARBA" id="ARBA00004651"/>
    </source>
</evidence>
<feature type="domain" description="YetF C-terminal" evidence="8">
    <location>
        <begin position="90"/>
        <end position="222"/>
    </location>
</feature>
<dbReference type="Proteomes" id="UP000242310">
    <property type="component" value="Unassembled WGS sequence"/>
</dbReference>
<name>A0A2P8HYR3_9BACI</name>
<dbReference type="RefSeq" id="WP_106587396.1">
    <property type="nucleotide sequence ID" value="NZ_PYAV01000001.1"/>
</dbReference>
<evidence type="ECO:0000256" key="7">
    <source>
        <dbReference type="SAM" id="Phobius"/>
    </source>
</evidence>
<dbReference type="Gene3D" id="3.30.240.20">
    <property type="entry name" value="bsu07140 like domains"/>
    <property type="match status" value="2"/>
</dbReference>
<protein>
    <submittedName>
        <fullName evidence="9">Uncharacterized membrane protein YcaP (DUF421 family)</fullName>
    </submittedName>
</protein>
<dbReference type="InterPro" id="IPR007353">
    <property type="entry name" value="DUF421"/>
</dbReference>
<dbReference type="Pfam" id="PF04239">
    <property type="entry name" value="DUF421"/>
    <property type="match status" value="1"/>
</dbReference>
<evidence type="ECO:0000313" key="9">
    <source>
        <dbReference type="EMBL" id="PSL51325.1"/>
    </source>
</evidence>
<organism evidence="9 10">
    <name type="scientific">Salsuginibacillus halophilus</name>
    <dbReference type="NCBI Taxonomy" id="517424"/>
    <lineage>
        <taxon>Bacteria</taxon>
        <taxon>Bacillati</taxon>
        <taxon>Bacillota</taxon>
        <taxon>Bacilli</taxon>
        <taxon>Bacillales</taxon>
        <taxon>Bacillaceae</taxon>
        <taxon>Salsuginibacillus</taxon>
    </lineage>
</organism>